<dbReference type="OrthoDB" id="2351941at2"/>
<feature type="transmembrane region" description="Helical" evidence="6">
    <location>
        <begin position="435"/>
        <end position="453"/>
    </location>
</feature>
<gene>
    <name evidence="8" type="ORF">BHE18_00515</name>
</gene>
<dbReference type="InterPro" id="IPR035906">
    <property type="entry name" value="MetI-like_sf"/>
</dbReference>
<feature type="transmembrane region" description="Helical" evidence="6">
    <location>
        <begin position="161"/>
        <end position="182"/>
    </location>
</feature>
<dbReference type="PANTHER" id="PTHR43839:SF3">
    <property type="entry name" value="OLIGOPEPTIDE ABC TRANSPORTER, PERMEASE PROTEIN"/>
    <property type="match status" value="1"/>
</dbReference>
<evidence type="ECO:0000259" key="7">
    <source>
        <dbReference type="PROSITE" id="PS50928"/>
    </source>
</evidence>
<keyword evidence="3 6" id="KW-0812">Transmembrane</keyword>
<dbReference type="Pfam" id="PF00528">
    <property type="entry name" value="BPD_transp_1"/>
    <property type="match status" value="2"/>
</dbReference>
<feature type="transmembrane region" description="Helical" evidence="6">
    <location>
        <begin position="218"/>
        <end position="236"/>
    </location>
</feature>
<comment type="subcellular location">
    <subcellularLocation>
        <location evidence="6">Cell membrane</location>
        <topology evidence="6">Multi-pass membrane protein</topology>
    </subcellularLocation>
    <subcellularLocation>
        <location evidence="1">Membrane</location>
        <topology evidence="1">Multi-pass membrane protein</topology>
    </subcellularLocation>
</comment>
<feature type="transmembrane region" description="Helical" evidence="6">
    <location>
        <begin position="118"/>
        <end position="141"/>
    </location>
</feature>
<feature type="domain" description="ABC transmembrane type-1" evidence="7">
    <location>
        <begin position="74"/>
        <end position="275"/>
    </location>
</feature>
<dbReference type="CDD" id="cd06261">
    <property type="entry name" value="TM_PBP2"/>
    <property type="match status" value="1"/>
</dbReference>
<organism evidence="8 9">
    <name type="scientific">Rossellomorea aquimaris</name>
    <dbReference type="NCBI Taxonomy" id="189382"/>
    <lineage>
        <taxon>Bacteria</taxon>
        <taxon>Bacillati</taxon>
        <taxon>Bacillota</taxon>
        <taxon>Bacilli</taxon>
        <taxon>Bacillales</taxon>
        <taxon>Bacillaceae</taxon>
        <taxon>Rossellomorea</taxon>
    </lineage>
</organism>
<keyword evidence="4 6" id="KW-1133">Transmembrane helix</keyword>
<accession>A0A1J6W5W8</accession>
<dbReference type="GO" id="GO:0055085">
    <property type="term" value="P:transmembrane transport"/>
    <property type="evidence" value="ECO:0007669"/>
    <property type="project" value="InterPro"/>
</dbReference>
<feature type="domain" description="ABC transmembrane type-1" evidence="7">
    <location>
        <begin position="392"/>
        <end position="610"/>
    </location>
</feature>
<evidence type="ECO:0000256" key="6">
    <source>
        <dbReference type="RuleBase" id="RU363032"/>
    </source>
</evidence>
<dbReference type="GO" id="GO:0005886">
    <property type="term" value="C:plasma membrane"/>
    <property type="evidence" value="ECO:0007669"/>
    <property type="project" value="UniProtKB-SubCell"/>
</dbReference>
<keyword evidence="5 6" id="KW-0472">Membrane</keyword>
<dbReference type="Gene3D" id="1.10.3720.10">
    <property type="entry name" value="MetI-like"/>
    <property type="match status" value="2"/>
</dbReference>
<protein>
    <recommendedName>
        <fullName evidence="7">ABC transmembrane type-1 domain-containing protein</fullName>
    </recommendedName>
</protein>
<evidence type="ECO:0000256" key="1">
    <source>
        <dbReference type="ARBA" id="ARBA00004141"/>
    </source>
</evidence>
<feature type="transmembrane region" description="Helical" evidence="6">
    <location>
        <begin position="256"/>
        <end position="280"/>
    </location>
</feature>
<evidence type="ECO:0000256" key="4">
    <source>
        <dbReference type="ARBA" id="ARBA00022989"/>
    </source>
</evidence>
<evidence type="ECO:0000313" key="9">
    <source>
        <dbReference type="Proteomes" id="UP000182062"/>
    </source>
</evidence>
<feature type="transmembrane region" description="Helical" evidence="6">
    <location>
        <begin position="84"/>
        <end position="106"/>
    </location>
</feature>
<dbReference type="Proteomes" id="UP000182062">
    <property type="component" value="Unassembled WGS sequence"/>
</dbReference>
<evidence type="ECO:0000256" key="3">
    <source>
        <dbReference type="ARBA" id="ARBA00022692"/>
    </source>
</evidence>
<comment type="caution">
    <text evidence="8">The sequence shown here is derived from an EMBL/GenBank/DDBJ whole genome shotgun (WGS) entry which is preliminary data.</text>
</comment>
<feature type="transmembrane region" description="Helical" evidence="6">
    <location>
        <begin position="589"/>
        <end position="610"/>
    </location>
</feature>
<dbReference type="EMBL" id="MINN01000044">
    <property type="protein sequence ID" value="OIU73029.1"/>
    <property type="molecule type" value="Genomic_DNA"/>
</dbReference>
<keyword evidence="2 6" id="KW-0813">Transport</keyword>
<name>A0A1J6W5W8_9BACI</name>
<feature type="transmembrane region" description="Helical" evidence="6">
    <location>
        <begin position="12"/>
        <end position="31"/>
    </location>
</feature>
<feature type="transmembrane region" description="Helical" evidence="6">
    <location>
        <begin position="539"/>
        <end position="557"/>
    </location>
</feature>
<evidence type="ECO:0000256" key="5">
    <source>
        <dbReference type="ARBA" id="ARBA00023136"/>
    </source>
</evidence>
<keyword evidence="9" id="KW-1185">Reference proteome</keyword>
<proteinExistence type="inferred from homology"/>
<sequence>MRVLKFPLKLIFYYSLGLIGILAVSIAPQAFTERGMYNFIGYFEEFIKFIFYFMEPENWIYYYKNQPVELLEFLWGTYLYSLKILGGALAIGLGLALILNLITVFLPRWLTVPIKKLLNLLETVPDLMFAFLLQLFIVFIFKKSGIELMLFTAYGEETVYLAPMITLAVIPIISFFRILLLITEEEFLKPHIEFAQSKGLSKWKIFRSHVMKNVSPSFFHHGKIIIWGMLSSLFIIETIFNTRGITYFVTDDFRPIVIAVSLILIFTPFFVIYQGVYLWVNDGSGEDLTKYKKDRNHFREWRIWLWAATLRKLWWQHMHNPKFAAGFSMIFIMIVYSFIFPLFKEKPINFINYMKNDEGRIISAPPHPPSKEMILGSDFFGYSIMDQMIVGAKYTLLFALIVAFLRVVGGFYLGVVYHFHLKEYRKNWLDRMVDSIHFLPLSLIAYLLLRPVLWGSPAQGFQNSIFERLIFEAILLTILVLPLTTVLIGNELKLIGKKDFVLSAKLLGGSNKHLLWTHLFPHLAPRLFIIFGHQFIQTLLILVHLGLFHLFLGGTIITGGDMPDPPKTGTFEWSGLISSARYSLMTGKYWVVLAPLAAFMIAIIAMQLIVQGVKEIQQKKVGVLVNNTPIKHKRKRVKKKEYHPVMDDFKLTNHQTYKG</sequence>
<dbReference type="SUPFAM" id="SSF161098">
    <property type="entry name" value="MetI-like"/>
    <property type="match status" value="2"/>
</dbReference>
<reference evidence="8 9" key="1">
    <citation type="submission" date="2016-09" db="EMBL/GenBank/DDBJ databases">
        <title>Bacillus aquimaris SAMM genome sequence reveals colonization and biosurfactant production capacities.</title>
        <authorList>
            <person name="Waghmode S.R."/>
            <person name="Suryavanshi M.V."/>
        </authorList>
    </citation>
    <scope>NUCLEOTIDE SEQUENCE [LARGE SCALE GENOMIC DNA]</scope>
    <source>
        <strain evidence="8 9">SAMM</strain>
    </source>
</reference>
<dbReference type="AlphaFoldDB" id="A0A1J6W5W8"/>
<evidence type="ECO:0000256" key="2">
    <source>
        <dbReference type="ARBA" id="ARBA00022448"/>
    </source>
</evidence>
<feature type="transmembrane region" description="Helical" evidence="6">
    <location>
        <begin position="465"/>
        <end position="488"/>
    </location>
</feature>
<dbReference type="PANTHER" id="PTHR43839">
    <property type="entry name" value="OPPC IN A BINDING PROTEIN-DEPENDENT TRANSPORT SYSTEM"/>
    <property type="match status" value="1"/>
</dbReference>
<dbReference type="PROSITE" id="PS50928">
    <property type="entry name" value="ABC_TM1"/>
    <property type="match status" value="2"/>
</dbReference>
<comment type="similarity">
    <text evidence="6">Belongs to the binding-protein-dependent transport system permease family.</text>
</comment>
<dbReference type="InterPro" id="IPR000515">
    <property type="entry name" value="MetI-like"/>
</dbReference>
<feature type="transmembrane region" description="Helical" evidence="6">
    <location>
        <begin position="394"/>
        <end position="415"/>
    </location>
</feature>
<evidence type="ECO:0000313" key="8">
    <source>
        <dbReference type="EMBL" id="OIU73029.1"/>
    </source>
</evidence>
<feature type="transmembrane region" description="Helical" evidence="6">
    <location>
        <begin position="323"/>
        <end position="343"/>
    </location>
</feature>